<dbReference type="EMBL" id="LVYU01000103">
    <property type="protein sequence ID" value="KZA99317.1"/>
    <property type="molecule type" value="Genomic_DNA"/>
</dbReference>
<dbReference type="CDD" id="cd12164">
    <property type="entry name" value="GDH_like_2"/>
    <property type="match status" value="1"/>
</dbReference>
<evidence type="ECO:0000256" key="1">
    <source>
        <dbReference type="ARBA" id="ARBA00023002"/>
    </source>
</evidence>
<reference evidence="4" key="1">
    <citation type="submission" date="2016-03" db="EMBL/GenBank/DDBJ databases">
        <title>Microsymbionts genomes from the relict species Vavilovia formosa.</title>
        <authorList>
            <person name="Chirak E."/>
            <person name="Kimeklis A."/>
            <person name="Kopat V."/>
            <person name="Andronov E."/>
        </authorList>
    </citation>
    <scope>NUCLEOTIDE SEQUENCE [LARGE SCALE GENOMIC DNA]</scope>
    <source>
        <strain evidence="4">Vaf12</strain>
    </source>
</reference>
<accession>A0A154IGU1</accession>
<evidence type="ECO:0000256" key="2">
    <source>
        <dbReference type="ARBA" id="ARBA00023027"/>
    </source>
</evidence>
<keyword evidence="2" id="KW-0520">NAD</keyword>
<dbReference type="InterPro" id="IPR036291">
    <property type="entry name" value="NAD(P)-bd_dom_sf"/>
</dbReference>
<dbReference type="RefSeq" id="WP_062943093.1">
    <property type="nucleotide sequence ID" value="NZ_CP171844.1"/>
</dbReference>
<feature type="domain" description="D-isomer specific 2-hydroxyacid dehydrogenase NAD-binding" evidence="3">
    <location>
        <begin position="108"/>
        <end position="282"/>
    </location>
</feature>
<dbReference type="PANTHER" id="PTHR43333:SF1">
    <property type="entry name" value="D-ISOMER SPECIFIC 2-HYDROXYACID DEHYDROGENASE NAD-BINDING DOMAIN-CONTAINING PROTEIN"/>
    <property type="match status" value="1"/>
</dbReference>
<name>A0A154IGU1_RHILE</name>
<dbReference type="AlphaFoldDB" id="A0A154IGU1"/>
<comment type="caution">
    <text evidence="4">The sequence shown here is derived from an EMBL/GenBank/DDBJ whole genome shotgun (WGS) entry which is preliminary data.</text>
</comment>
<keyword evidence="1" id="KW-0560">Oxidoreductase</keyword>
<dbReference type="SUPFAM" id="SSF52283">
    <property type="entry name" value="Formate/glycerate dehydrogenase catalytic domain-like"/>
    <property type="match status" value="1"/>
</dbReference>
<dbReference type="PANTHER" id="PTHR43333">
    <property type="entry name" value="2-HACID_DH_C DOMAIN-CONTAINING PROTEIN"/>
    <property type="match status" value="1"/>
</dbReference>
<dbReference type="GO" id="GO:0051287">
    <property type="term" value="F:NAD binding"/>
    <property type="evidence" value="ECO:0007669"/>
    <property type="project" value="InterPro"/>
</dbReference>
<dbReference type="SUPFAM" id="SSF51735">
    <property type="entry name" value="NAD(P)-binding Rossmann-fold domains"/>
    <property type="match status" value="1"/>
</dbReference>
<dbReference type="Pfam" id="PF02826">
    <property type="entry name" value="2-Hacid_dh_C"/>
    <property type="match status" value="1"/>
</dbReference>
<evidence type="ECO:0000259" key="3">
    <source>
        <dbReference type="Pfam" id="PF02826"/>
    </source>
</evidence>
<evidence type="ECO:0000313" key="4">
    <source>
        <dbReference type="EMBL" id="KZA99317.1"/>
    </source>
</evidence>
<organism evidence="4">
    <name type="scientific">Rhizobium leguminosarum</name>
    <dbReference type="NCBI Taxonomy" id="384"/>
    <lineage>
        <taxon>Bacteria</taxon>
        <taxon>Pseudomonadati</taxon>
        <taxon>Pseudomonadota</taxon>
        <taxon>Alphaproteobacteria</taxon>
        <taxon>Hyphomicrobiales</taxon>
        <taxon>Rhizobiaceae</taxon>
        <taxon>Rhizobium/Agrobacterium group</taxon>
        <taxon>Rhizobium</taxon>
    </lineage>
</organism>
<proteinExistence type="predicted"/>
<dbReference type="GO" id="GO:0016491">
    <property type="term" value="F:oxidoreductase activity"/>
    <property type="evidence" value="ECO:0007669"/>
    <property type="project" value="UniProtKB-KW"/>
</dbReference>
<dbReference type="Gene3D" id="3.40.50.720">
    <property type="entry name" value="NAD(P)-binding Rossmann-like Domain"/>
    <property type="match status" value="2"/>
</dbReference>
<sequence length="319" mass="35103">MSARPPVLVDIKFNPEGVARVLKTAFADRGSINLADPANRSRDLREVEYALLWKPDADLFKRAPNLKVIFSGGAGVDHIIGMAGLPEIPIVRFVDRSLTTRMSEWVVMQCLMHLRGQYTHDSHQRQREWAKLIAPEAAEVTVGVMGLGILGQDAVAKLKVMGFNVIGWSRTRKQIEGIETFDASELDNFLARTDILVGLLPLTPETAGFYDAGLFAKLRRNGALGQPVFINAGRGKSQVEADIVSAIRDGTLGGASLDVFETEPLASDNPLWDLQNVFLTPHDAAVSEENALFRHVETQIARFERGEPLQFVVDRAAGY</sequence>
<gene>
    <name evidence="4" type="ORF">A4A59_23210</name>
</gene>
<dbReference type="InterPro" id="IPR006140">
    <property type="entry name" value="D-isomer_DH_NAD-bd"/>
</dbReference>
<protein>
    <submittedName>
        <fullName evidence="4">Glyoxylate/hydroxypyruvate reductase A</fullName>
    </submittedName>
</protein>
<keyword evidence="4" id="KW-0670">Pyruvate</keyword>